<dbReference type="Proteomes" id="UP000607653">
    <property type="component" value="Unassembled WGS sequence"/>
</dbReference>
<evidence type="ECO:0000256" key="3">
    <source>
        <dbReference type="ARBA" id="ARBA00022882"/>
    </source>
</evidence>
<gene>
    <name evidence="7" type="ORF">HUJ06_028539</name>
</gene>
<keyword evidence="5" id="KW-0407">Ion channel</keyword>
<keyword evidence="8" id="KW-1185">Reference proteome</keyword>
<dbReference type="GO" id="GO:0034702">
    <property type="term" value="C:monoatomic ion channel complex"/>
    <property type="evidence" value="ECO:0007669"/>
    <property type="project" value="UniProtKB-KW"/>
</dbReference>
<evidence type="ECO:0000313" key="7">
    <source>
        <dbReference type="EMBL" id="DAD27071.1"/>
    </source>
</evidence>
<keyword evidence="3" id="KW-0406">Ion transport</keyword>
<evidence type="ECO:0000256" key="2">
    <source>
        <dbReference type="ARBA" id="ARBA00022826"/>
    </source>
</evidence>
<dbReference type="AlphaFoldDB" id="A0A822Y617"/>
<dbReference type="InterPro" id="IPR021789">
    <property type="entry name" value="KHA_dom"/>
</dbReference>
<reference evidence="7 8" key="1">
    <citation type="journal article" date="2020" name="Mol. Biol. Evol.">
        <title>Distinct Expression and Methylation Patterns for Genes with Different Fates following a Single Whole-Genome Duplication in Flowering Plants.</title>
        <authorList>
            <person name="Shi T."/>
            <person name="Rahmani R.S."/>
            <person name="Gugger P.F."/>
            <person name="Wang M."/>
            <person name="Li H."/>
            <person name="Zhang Y."/>
            <person name="Li Z."/>
            <person name="Wang Q."/>
            <person name="Van de Peer Y."/>
            <person name="Marchal K."/>
            <person name="Chen J."/>
        </authorList>
    </citation>
    <scope>NUCLEOTIDE SEQUENCE [LARGE SCALE GENOMIC DNA]</scope>
    <source>
        <tissue evidence="7">Leaf</tissue>
    </source>
</reference>
<dbReference type="Pfam" id="PF11834">
    <property type="entry name" value="KHA"/>
    <property type="match status" value="1"/>
</dbReference>
<dbReference type="PROSITE" id="PS51490">
    <property type="entry name" value="KHA"/>
    <property type="match status" value="1"/>
</dbReference>
<keyword evidence="3" id="KW-0851">Voltage-gated channel</keyword>
<keyword evidence="3" id="KW-0813">Transport</keyword>
<accession>A0A822Y617</accession>
<evidence type="ECO:0000313" key="8">
    <source>
        <dbReference type="Proteomes" id="UP000607653"/>
    </source>
</evidence>
<dbReference type="GO" id="GO:0005249">
    <property type="term" value="F:voltage-gated potassium channel activity"/>
    <property type="evidence" value="ECO:0007669"/>
    <property type="project" value="InterPro"/>
</dbReference>
<keyword evidence="1" id="KW-0633">Potassium transport</keyword>
<feature type="domain" description="KHA" evidence="6">
    <location>
        <begin position="58"/>
        <end position="134"/>
    </location>
</feature>
<evidence type="ECO:0000256" key="5">
    <source>
        <dbReference type="ARBA" id="ARBA00023303"/>
    </source>
</evidence>
<evidence type="ECO:0000256" key="4">
    <source>
        <dbReference type="ARBA" id="ARBA00022958"/>
    </source>
</evidence>
<dbReference type="InterPro" id="IPR045319">
    <property type="entry name" value="KAT/AKT"/>
</dbReference>
<evidence type="ECO:0000259" key="6">
    <source>
        <dbReference type="PROSITE" id="PS51490"/>
    </source>
</evidence>
<organism evidence="7 8">
    <name type="scientific">Nelumbo nucifera</name>
    <name type="common">Sacred lotus</name>
    <dbReference type="NCBI Taxonomy" id="4432"/>
    <lineage>
        <taxon>Eukaryota</taxon>
        <taxon>Viridiplantae</taxon>
        <taxon>Streptophyta</taxon>
        <taxon>Embryophyta</taxon>
        <taxon>Tracheophyta</taxon>
        <taxon>Spermatophyta</taxon>
        <taxon>Magnoliopsida</taxon>
        <taxon>Proteales</taxon>
        <taxon>Nelumbonaceae</taxon>
        <taxon>Nelumbo</taxon>
    </lineage>
</organism>
<dbReference type="PANTHER" id="PTHR45743:SF2">
    <property type="entry name" value="POTASSIUM CHANNEL AKT1"/>
    <property type="match status" value="1"/>
</dbReference>
<name>A0A822Y617_NELNU</name>
<comment type="caution">
    <text evidence="7">The sequence shown here is derived from an EMBL/GenBank/DDBJ whole genome shotgun (WGS) entry which is preliminary data.</text>
</comment>
<sequence>MAIPTEGLWRDSSQRRRTDNFNNSLFGIISAAQTGQNDLVPSVSRASATKSYTSYPARVTISCPERVLVTGKLVLLPQSLEELLAICAKKFGLSPTKVLSKDGAEIDDIRLIRDGDHLVIASDHGMEQIGFIGI</sequence>
<keyword evidence="4" id="KW-0630">Potassium</keyword>
<evidence type="ECO:0000256" key="1">
    <source>
        <dbReference type="ARBA" id="ARBA00022538"/>
    </source>
</evidence>
<dbReference type="EMBL" id="DUZY01000002">
    <property type="protein sequence ID" value="DAD27071.1"/>
    <property type="molecule type" value="Genomic_DNA"/>
</dbReference>
<dbReference type="PANTHER" id="PTHR45743">
    <property type="entry name" value="POTASSIUM CHANNEL AKT1"/>
    <property type="match status" value="1"/>
</dbReference>
<protein>
    <recommendedName>
        <fullName evidence="6">KHA domain-containing protein</fullName>
    </recommendedName>
</protein>
<proteinExistence type="predicted"/>
<keyword evidence="2" id="KW-0631">Potassium channel</keyword>